<protein>
    <submittedName>
        <fullName evidence="2">Uncharacterized protein</fullName>
    </submittedName>
</protein>
<dbReference type="EMBL" id="FOFO01000011">
    <property type="protein sequence ID" value="SEP92873.1"/>
    <property type="molecule type" value="Genomic_DNA"/>
</dbReference>
<gene>
    <name evidence="2" type="ORF">SAMN05421693_11115</name>
</gene>
<evidence type="ECO:0000256" key="1">
    <source>
        <dbReference type="SAM" id="Phobius"/>
    </source>
</evidence>
<evidence type="ECO:0000313" key="3">
    <source>
        <dbReference type="Proteomes" id="UP000199496"/>
    </source>
</evidence>
<proteinExistence type="predicted"/>
<keyword evidence="3" id="KW-1185">Reference proteome</keyword>
<keyword evidence="1" id="KW-0812">Transmembrane</keyword>
<feature type="transmembrane region" description="Helical" evidence="1">
    <location>
        <begin position="37"/>
        <end position="60"/>
    </location>
</feature>
<sequence length="624" mass="70114">MGWSGRPRENAVSLGRRDDERYQRWSRAVKRTRVSRNLLNIAWTAGPVTVLGLSGGYYIGYGRPPSLELVTYFVSFTVLSGLIGLVAKIVYDSIHGSAKEQARVDVMEAIDTLGDLILAVRDLAMEGLEPEVRRREAAVQLLQRVDLSPEGVAFACEELTGNPALGRWLAQIDTFRRAGLYSRIRDIHQEKGEEFEHIVADLRQIAPVAAGILRERYLGRAPRLQLGAPRDEFFLERVMAAIEQDNFLLMTTADVEAMLVLAFELINGREIPMLMFSYTGKWRLAGALDRMEAARSRYRIAQAAASNRIRALASWLVEADLLLYEAVPEGLSSHLLVERVVLALDTLAAQVDDLSRTGDMPKSRGDLLRLAEHLATALRLYRTAHEAFQEVGRVHAELLRASEAWEALTSRDLDASEQLRVGPGRRGLRIVEKVVSLDEEARESVCQHLVKYLHGEHLEKRGRRFFTRRDGRRRPLTLDGARQLAVEVALALEPHIGLSRPEVQRGVGATQASYLGNLEPGMSAQEKRILGEAMALEVEQDMSRAAERLALALVKHYRVRLTDAARHFLIETYGARPQVLGMISQSHVEEMPRISLLSLRPPLVPSPRRHWYRGLVRARRLLAD</sequence>
<dbReference type="AlphaFoldDB" id="A0A1H9BWD8"/>
<organism evidence="2 3">
    <name type="scientific">Ectothiorhodospira magna</name>
    <dbReference type="NCBI Taxonomy" id="867345"/>
    <lineage>
        <taxon>Bacteria</taxon>
        <taxon>Pseudomonadati</taxon>
        <taxon>Pseudomonadota</taxon>
        <taxon>Gammaproteobacteria</taxon>
        <taxon>Chromatiales</taxon>
        <taxon>Ectothiorhodospiraceae</taxon>
        <taxon>Ectothiorhodospira</taxon>
    </lineage>
</organism>
<dbReference type="STRING" id="867345.SAMN05421693_11115"/>
<keyword evidence="1" id="KW-1133">Transmembrane helix</keyword>
<reference evidence="2 3" key="1">
    <citation type="submission" date="2016-10" db="EMBL/GenBank/DDBJ databases">
        <authorList>
            <person name="de Groot N.N."/>
        </authorList>
    </citation>
    <scope>NUCLEOTIDE SEQUENCE [LARGE SCALE GENOMIC DNA]</scope>
    <source>
        <strain evidence="2 3">B7-7</strain>
    </source>
</reference>
<keyword evidence="1" id="KW-0472">Membrane</keyword>
<accession>A0A1H9BWD8</accession>
<dbReference type="Proteomes" id="UP000199496">
    <property type="component" value="Unassembled WGS sequence"/>
</dbReference>
<evidence type="ECO:0000313" key="2">
    <source>
        <dbReference type="EMBL" id="SEP92873.1"/>
    </source>
</evidence>
<name>A0A1H9BWD8_9GAMM</name>
<feature type="transmembrane region" description="Helical" evidence="1">
    <location>
        <begin position="72"/>
        <end position="91"/>
    </location>
</feature>